<proteinExistence type="inferred from homology"/>
<reference evidence="9" key="1">
    <citation type="submission" date="2022-01" db="EMBL/GenBank/DDBJ databases">
        <authorList>
            <person name="Criscuolo A."/>
        </authorList>
    </citation>
    <scope>NUCLEOTIDE SEQUENCE</scope>
    <source>
        <strain evidence="9">CIP111893</strain>
    </source>
</reference>
<dbReference type="PANTHER" id="PTHR34975:SF2">
    <property type="entry name" value="SPORE GERMINATION PROTEIN A2"/>
    <property type="match status" value="1"/>
</dbReference>
<keyword evidence="5 8" id="KW-0812">Transmembrane</keyword>
<evidence type="ECO:0000313" key="9">
    <source>
        <dbReference type="EMBL" id="CAH1209028.1"/>
    </source>
</evidence>
<keyword evidence="3" id="KW-0813">Transport</keyword>
<organism evidence="9 10">
    <name type="scientific">Paenibacillus plantiphilus</name>
    <dbReference type="NCBI Taxonomy" id="2905650"/>
    <lineage>
        <taxon>Bacteria</taxon>
        <taxon>Bacillati</taxon>
        <taxon>Bacillota</taxon>
        <taxon>Bacilli</taxon>
        <taxon>Bacillales</taxon>
        <taxon>Paenibacillaceae</taxon>
        <taxon>Paenibacillus</taxon>
    </lineage>
</organism>
<comment type="similarity">
    <text evidence="2">Belongs to the amino acid-polyamine-organocation (APC) superfamily. Spore germination protein (SGP) (TC 2.A.3.9) family.</text>
</comment>
<evidence type="ECO:0000256" key="4">
    <source>
        <dbReference type="ARBA" id="ARBA00022544"/>
    </source>
</evidence>
<evidence type="ECO:0000256" key="1">
    <source>
        <dbReference type="ARBA" id="ARBA00004141"/>
    </source>
</evidence>
<keyword evidence="10" id="KW-1185">Reference proteome</keyword>
<evidence type="ECO:0000256" key="3">
    <source>
        <dbReference type="ARBA" id="ARBA00022448"/>
    </source>
</evidence>
<dbReference type="Gene3D" id="1.20.1740.10">
    <property type="entry name" value="Amino acid/polyamine transporter I"/>
    <property type="match status" value="1"/>
</dbReference>
<dbReference type="EMBL" id="CAKMMF010000015">
    <property type="protein sequence ID" value="CAH1209028.1"/>
    <property type="molecule type" value="Genomic_DNA"/>
</dbReference>
<feature type="transmembrane region" description="Helical" evidence="8">
    <location>
        <begin position="44"/>
        <end position="61"/>
    </location>
</feature>
<evidence type="ECO:0000256" key="8">
    <source>
        <dbReference type="SAM" id="Phobius"/>
    </source>
</evidence>
<keyword evidence="7 8" id="KW-0472">Membrane</keyword>
<name>A0ABN8GGX2_9BACL</name>
<gene>
    <name evidence="9" type="primary">yndE_6</name>
    <name evidence="9" type="ORF">PAECIP111893_02962</name>
</gene>
<accession>A0ABN8GGX2</accession>
<dbReference type="RefSeq" id="WP_236343326.1">
    <property type="nucleotide sequence ID" value="NZ_CAKMMF010000015.1"/>
</dbReference>
<evidence type="ECO:0000313" key="10">
    <source>
        <dbReference type="Proteomes" id="UP000838686"/>
    </source>
</evidence>
<dbReference type="InterPro" id="IPR004761">
    <property type="entry name" value="Spore_GerAB"/>
</dbReference>
<protein>
    <submittedName>
        <fullName evidence="9">Spore germination protein YndE</fullName>
    </submittedName>
</protein>
<dbReference type="Proteomes" id="UP000838686">
    <property type="component" value="Unassembled WGS sequence"/>
</dbReference>
<dbReference type="NCBIfam" id="TIGR00912">
    <property type="entry name" value="2A0309"/>
    <property type="match status" value="1"/>
</dbReference>
<feature type="transmembrane region" description="Helical" evidence="8">
    <location>
        <begin position="144"/>
        <end position="164"/>
    </location>
</feature>
<feature type="transmembrane region" description="Helical" evidence="8">
    <location>
        <begin position="81"/>
        <end position="101"/>
    </location>
</feature>
<feature type="transmembrane region" description="Helical" evidence="8">
    <location>
        <begin position="184"/>
        <end position="204"/>
    </location>
</feature>
<dbReference type="Pfam" id="PF03845">
    <property type="entry name" value="Spore_permease"/>
    <property type="match status" value="1"/>
</dbReference>
<keyword evidence="4" id="KW-0309">Germination</keyword>
<feature type="transmembrane region" description="Helical" evidence="8">
    <location>
        <begin position="302"/>
        <end position="320"/>
    </location>
</feature>
<comment type="caution">
    <text evidence="9">The sequence shown here is derived from an EMBL/GenBank/DDBJ whole genome shotgun (WGS) entry which is preliminary data.</text>
</comment>
<feature type="transmembrane region" description="Helical" evidence="8">
    <location>
        <begin position="269"/>
        <end position="290"/>
    </location>
</feature>
<sequence length="361" mass="40401">MIEKGKVGAVQLCMIMYPTIIATAILSLPAMAAEKAGRDMWLTPVWAMLAGAAGLLIAIQLNKMYPKETIIEYCDRILGRVFGKLVGFLYLFFYIHISSIILKEYGNFIIGNFYFKTPMLVIVSSFALLCIFTARGGVEVVARTASLVTPIAFIVLVAVLVLIIPDLQPTNMLPIFEHGILPSMKGSFTVQAWYSEFFILSFLLPYMHKREEGMKAGAFTLVAVMLTLVFVNLVSLMLMGVDTKYYNYPLIGVARTISVAGFFQHLESLIMVLWVAGTFVKLSMFLYACTIGTSQWIGLSQYRIMALPVGFLVVLLSVWGQPRLQELDHLFETVIPYYLLMMQIAVPLLLLLIGLMRRPSK</sequence>
<feature type="transmembrane region" description="Helical" evidence="8">
    <location>
        <begin position="335"/>
        <end position="355"/>
    </location>
</feature>
<keyword evidence="6 8" id="KW-1133">Transmembrane helix</keyword>
<evidence type="ECO:0000256" key="5">
    <source>
        <dbReference type="ARBA" id="ARBA00022692"/>
    </source>
</evidence>
<feature type="transmembrane region" description="Helical" evidence="8">
    <location>
        <begin position="113"/>
        <end position="132"/>
    </location>
</feature>
<evidence type="ECO:0000256" key="2">
    <source>
        <dbReference type="ARBA" id="ARBA00007998"/>
    </source>
</evidence>
<feature type="transmembrane region" description="Helical" evidence="8">
    <location>
        <begin position="12"/>
        <end position="32"/>
    </location>
</feature>
<evidence type="ECO:0000256" key="7">
    <source>
        <dbReference type="ARBA" id="ARBA00023136"/>
    </source>
</evidence>
<evidence type="ECO:0000256" key="6">
    <source>
        <dbReference type="ARBA" id="ARBA00022989"/>
    </source>
</evidence>
<feature type="transmembrane region" description="Helical" evidence="8">
    <location>
        <begin position="216"/>
        <end position="239"/>
    </location>
</feature>
<comment type="subcellular location">
    <subcellularLocation>
        <location evidence="1">Membrane</location>
        <topology evidence="1">Multi-pass membrane protein</topology>
    </subcellularLocation>
</comment>
<dbReference type="PANTHER" id="PTHR34975">
    <property type="entry name" value="SPORE GERMINATION PROTEIN A2"/>
    <property type="match status" value="1"/>
</dbReference>